<dbReference type="Proteomes" id="UP000500953">
    <property type="component" value="Chromosome"/>
</dbReference>
<dbReference type="RefSeq" id="WP_167485672.1">
    <property type="nucleotide sequence ID" value="NZ_CP046173.1"/>
</dbReference>
<dbReference type="EMBL" id="CP046173">
    <property type="protein sequence ID" value="QIS18353.1"/>
    <property type="molecule type" value="Genomic_DNA"/>
</dbReference>
<dbReference type="Gene3D" id="3.40.390.10">
    <property type="entry name" value="Collagenase (Catalytic Domain)"/>
    <property type="match status" value="1"/>
</dbReference>
<proteinExistence type="predicted"/>
<protein>
    <recommendedName>
        <fullName evidence="3">IrrE N-terminal-like domain-containing protein</fullName>
    </recommendedName>
</protein>
<evidence type="ECO:0000313" key="2">
    <source>
        <dbReference type="Proteomes" id="UP000500953"/>
    </source>
</evidence>
<dbReference type="InterPro" id="IPR024079">
    <property type="entry name" value="MetalloPept_cat_dom_sf"/>
</dbReference>
<organism evidence="1 2">
    <name type="scientific">Nocardia terpenica</name>
    <dbReference type="NCBI Taxonomy" id="455432"/>
    <lineage>
        <taxon>Bacteria</taxon>
        <taxon>Bacillati</taxon>
        <taxon>Actinomycetota</taxon>
        <taxon>Actinomycetes</taxon>
        <taxon>Mycobacteriales</taxon>
        <taxon>Nocardiaceae</taxon>
        <taxon>Nocardia</taxon>
    </lineage>
</organism>
<gene>
    <name evidence="1" type="ORF">F6W96_08730</name>
</gene>
<reference evidence="1 2" key="1">
    <citation type="journal article" date="2019" name="ACS Chem. Biol.">
        <title>Identification and Mobilization of a Cryptic Antibiotic Biosynthesis Gene Locus from a Human-Pathogenic Nocardia Isolate.</title>
        <authorList>
            <person name="Herisse M."/>
            <person name="Ishida K."/>
            <person name="Porter J.L."/>
            <person name="Howden B."/>
            <person name="Hertweck C."/>
            <person name="Stinear T.P."/>
            <person name="Pidot S.J."/>
        </authorList>
    </citation>
    <scope>NUCLEOTIDE SEQUENCE [LARGE SCALE GENOMIC DNA]</scope>
    <source>
        <strain evidence="1 2">AUSMDU00012715</strain>
    </source>
</reference>
<evidence type="ECO:0008006" key="3">
    <source>
        <dbReference type="Google" id="ProtNLM"/>
    </source>
</evidence>
<sequence length="173" mass="19616">MAERELRRRCRRLLTELDIRPPLDVETLCRRVGEQRGKPIRLVPHPIPVPGPFGAWITTARADYILYQQETTKAHQDHIILHELGHLLAGHSSDQEDDSLMSQLYRGGDLPPDAIRRALRRTSYDTAEEREAETVATIILEWASVLDGVAPQLVSNESVRRLGASLNDRVGWL</sequence>
<evidence type="ECO:0000313" key="1">
    <source>
        <dbReference type="EMBL" id="QIS18353.1"/>
    </source>
</evidence>
<dbReference type="GO" id="GO:0008237">
    <property type="term" value="F:metallopeptidase activity"/>
    <property type="evidence" value="ECO:0007669"/>
    <property type="project" value="InterPro"/>
</dbReference>
<accession>A0A6G9YZV6</accession>
<name>A0A6G9YZV6_9NOCA</name>
<dbReference type="AlphaFoldDB" id="A0A6G9YZV6"/>